<reference evidence="1" key="1">
    <citation type="submission" date="2022-05" db="EMBL/GenBank/DDBJ databases">
        <title>An RpoN-dependent PEP-CTERM gene is involved in floc formation of an Aquincola tertiaricarbonis strain.</title>
        <authorList>
            <person name="Qiu D."/>
            <person name="Xia M."/>
        </authorList>
    </citation>
    <scope>NUCLEOTIDE SEQUENCE</scope>
    <source>
        <strain evidence="1">RN12</strain>
    </source>
</reference>
<evidence type="ECO:0000313" key="2">
    <source>
        <dbReference type="Proteomes" id="UP001056201"/>
    </source>
</evidence>
<evidence type="ECO:0000313" key="1">
    <source>
        <dbReference type="EMBL" id="URI07869.1"/>
    </source>
</evidence>
<organism evidence="1 2">
    <name type="scientific">Aquincola tertiaricarbonis</name>
    <dbReference type="NCBI Taxonomy" id="391953"/>
    <lineage>
        <taxon>Bacteria</taxon>
        <taxon>Pseudomonadati</taxon>
        <taxon>Pseudomonadota</taxon>
        <taxon>Betaproteobacteria</taxon>
        <taxon>Burkholderiales</taxon>
        <taxon>Sphaerotilaceae</taxon>
        <taxon>Aquincola</taxon>
    </lineage>
</organism>
<dbReference type="EMBL" id="CP097635">
    <property type="protein sequence ID" value="URI07869.1"/>
    <property type="molecule type" value="Genomic_DNA"/>
</dbReference>
<proteinExistence type="predicted"/>
<gene>
    <name evidence="1" type="ORF">MW290_04570</name>
</gene>
<protein>
    <submittedName>
        <fullName evidence="1">Uncharacterized protein</fullName>
    </submittedName>
</protein>
<name>A0ABY4S621_AQUTE</name>
<dbReference type="RefSeq" id="WP_250196098.1">
    <property type="nucleotide sequence ID" value="NZ_CP097635.1"/>
</dbReference>
<dbReference type="Proteomes" id="UP001056201">
    <property type="component" value="Chromosome 1"/>
</dbReference>
<sequence length="173" mass="19320">MADDDIAVRMMEALQDAPSLQLYQMRALIDGLLAQPKRTVAARAALHLGQAVQFIDHRTGQMRRGKLIARHDNQATVLEEDVRRTWKIPYVAIEGAPPAPGSGAKPYEPPPEPAMQRGQRAFQIGDKVTFDDAKGTAQVGIVMRINRRTATLEAMDGRTWRVDFQLLRHVVEV</sequence>
<keyword evidence="2" id="KW-1185">Reference proteome</keyword>
<accession>A0ABY4S621</accession>